<dbReference type="GO" id="GO:0030031">
    <property type="term" value="P:cell projection assembly"/>
    <property type="evidence" value="ECO:0007669"/>
    <property type="project" value="TreeGrafter"/>
</dbReference>
<dbReference type="GO" id="GO:0048812">
    <property type="term" value="P:neuron projection morphogenesis"/>
    <property type="evidence" value="ECO:0007669"/>
    <property type="project" value="TreeGrafter"/>
</dbReference>
<dbReference type="GO" id="GO:0031209">
    <property type="term" value="C:SCAR complex"/>
    <property type="evidence" value="ECO:0007669"/>
    <property type="project" value="TreeGrafter"/>
</dbReference>
<dbReference type="OrthoDB" id="548214at2759"/>
<proteinExistence type="inferred from homology"/>
<gene>
    <name evidence="2" type="ORF">DME_LOCUS5640</name>
</gene>
<dbReference type="EMBL" id="UYYG01001153">
    <property type="protein sequence ID" value="VDN55667.1"/>
    <property type="molecule type" value="Genomic_DNA"/>
</dbReference>
<reference evidence="5" key="1">
    <citation type="submission" date="2016-04" db="UniProtKB">
        <authorList>
            <consortium name="WormBaseParasite"/>
        </authorList>
    </citation>
    <scope>IDENTIFICATION</scope>
</reference>
<sequence>MAYQPDISQMKFAEKLIILNDRAIGLLTRLYNIKKACANSKYKPSFLSEKTLENCIKHIVRKFPVMDTRSNSTVYHQVNAMKHEIIKSLSLYYSTFADLLDFKDHVMQLLTVMDAVQVKLDISVNYDLTTGYLNLITNLICLMIILSQIDDRKAVLGLYNAAYEICNGQNEPTFPRLGQLIIDYENPLKKLTEDLGPLNRLPHASLVSLAAVYVRRNITAEAWRNAQMLSLVSSPQQILYAAQTDTIACEYLSLDIMDRWIILLVMVFHGTLLADSVVASLWQRVLQTGLAIRLFRDENLLIHQAVQSVFEPIRGYSKKLQEVKDHYSVALQTSLIVHRDRRRFLRGALRELCLLIKDQIGLLGPKILFVWMALSFSRDEVIWLLRHIDIWPTSGGKKSKNMDDIVDKQIPELLFYMHELRVLVQKHGGVIQRYYSQYVTGYDALVLTEIVQSLEGLSEDESTLLSDFCCDISHINQDNIDFRGLRLDWYRFQAYVSIAHSSFSLFEDRRLAITMNTTVFHLKMVDLLEEMLRETCDLSIYCFYSRQLEMQLRNYELAKETISVIGRLCDYQVMMDEQLSPTNCAKLIEEHVRPKGKNATAQKVRMMPGDESIRLSRDTLTISDKLQTALFELCSAIAASKQVSVVDHIFAPREYFSQQLEHYLTNSLQRLAINGDHPTRPSQFLSSLYSYMAILQNIDAIVNLDIARLFSNVLLQQTQPQDCRMNETLTSIYTKWYLEFILRRMSAGQILLSPHLFTLVSSSNYPQSFNPDQYTDARELRALSHMLGPYGVKFMSERLIWHVASQITELYKLVNEHRDILRLARSSFDKPEKMRELLNALSGDTKDKKQITNSGPMDSLLQRVIIIGEILSFRELLHSALHDVLECRLPFLLSIVHNLHETTNDHNKLVISEMCAAVGVDTSIDVALMNAIRTQMQQVYTSDEHYTLSCLLFVFIALSLPRLANSQVNSLNSTLQASRNNSICISLAVNTLANALFCLHGRGDVGERMKEFLALSSSGLLRPPEDSNDFEILKGRQSVYIILDELVKRSSHVSYDLLESCFPYNLIRSSYLHCFRMEAVN</sequence>
<evidence type="ECO:0000313" key="3">
    <source>
        <dbReference type="Proteomes" id="UP000038040"/>
    </source>
</evidence>
<protein>
    <submittedName>
        <fullName evidence="5">Membrane-associated protein Hem</fullName>
    </submittedName>
</protein>
<dbReference type="WBParaSite" id="DME_0000128001-mRNA-1">
    <property type="protein sequence ID" value="DME_0000128001-mRNA-1"/>
    <property type="gene ID" value="DME_0000128001"/>
</dbReference>
<evidence type="ECO:0000313" key="5">
    <source>
        <dbReference type="WBParaSite" id="DME_0000128001-mRNA-1"/>
    </source>
</evidence>
<organism evidence="3 5">
    <name type="scientific">Dracunculus medinensis</name>
    <name type="common">Guinea worm</name>
    <dbReference type="NCBI Taxonomy" id="318479"/>
    <lineage>
        <taxon>Eukaryota</taxon>
        <taxon>Metazoa</taxon>
        <taxon>Ecdysozoa</taxon>
        <taxon>Nematoda</taxon>
        <taxon>Chromadorea</taxon>
        <taxon>Rhabditida</taxon>
        <taxon>Spirurina</taxon>
        <taxon>Dracunculoidea</taxon>
        <taxon>Dracunculidae</taxon>
        <taxon>Dracunculus</taxon>
    </lineage>
</organism>
<name>A0A0N4U3H5_DRAME</name>
<evidence type="ECO:0000313" key="2">
    <source>
        <dbReference type="EMBL" id="VDN55667.1"/>
    </source>
</evidence>
<dbReference type="Proteomes" id="UP000038040">
    <property type="component" value="Unplaced"/>
</dbReference>
<dbReference type="AlphaFoldDB" id="A0A0N4U3H5"/>
<dbReference type="STRING" id="318479.A0A0N4U3H5"/>
<keyword evidence="4" id="KW-1185">Reference proteome</keyword>
<dbReference type="Proteomes" id="UP000274756">
    <property type="component" value="Unassembled WGS sequence"/>
</dbReference>
<comment type="similarity">
    <text evidence="1">Belongs to the HEM-1/HEM-2 family.</text>
</comment>
<evidence type="ECO:0000313" key="4">
    <source>
        <dbReference type="Proteomes" id="UP000274756"/>
    </source>
</evidence>
<dbReference type="PANTHER" id="PTHR12093">
    <property type="entry name" value="NCK-ASSOCIATED PROTEIN 1"/>
    <property type="match status" value="1"/>
</dbReference>
<accession>A0A0N4U3H5</accession>
<dbReference type="InterPro" id="IPR019137">
    <property type="entry name" value="Nck-associated_protein-1"/>
</dbReference>
<dbReference type="Pfam" id="PF09735">
    <property type="entry name" value="Nckap1"/>
    <property type="match status" value="2"/>
</dbReference>
<dbReference type="GO" id="GO:0016477">
    <property type="term" value="P:cell migration"/>
    <property type="evidence" value="ECO:0007669"/>
    <property type="project" value="TreeGrafter"/>
</dbReference>
<dbReference type="PANTHER" id="PTHR12093:SF10">
    <property type="entry name" value="MEMBRANE-ASSOCIATED PROTEIN HEM"/>
    <property type="match status" value="1"/>
</dbReference>
<reference evidence="2 4" key="2">
    <citation type="submission" date="2018-11" db="EMBL/GenBank/DDBJ databases">
        <authorList>
            <consortium name="Pathogen Informatics"/>
        </authorList>
    </citation>
    <scope>NUCLEOTIDE SEQUENCE [LARGE SCALE GENOMIC DNA]</scope>
</reference>
<evidence type="ECO:0000256" key="1">
    <source>
        <dbReference type="ARBA" id="ARBA00037947"/>
    </source>
</evidence>
<dbReference type="GO" id="GO:0030866">
    <property type="term" value="P:cortical actin cytoskeleton organization"/>
    <property type="evidence" value="ECO:0007669"/>
    <property type="project" value="TreeGrafter"/>
</dbReference>